<gene>
    <name evidence="1" type="ORF">EVAR_51537_1</name>
</gene>
<proteinExistence type="predicted"/>
<dbReference type="AlphaFoldDB" id="A0A4C1XEV4"/>
<protein>
    <submittedName>
        <fullName evidence="1">Uncharacterized protein</fullName>
    </submittedName>
</protein>
<reference evidence="1 2" key="1">
    <citation type="journal article" date="2019" name="Commun. Biol.">
        <title>The bagworm genome reveals a unique fibroin gene that provides high tensile strength.</title>
        <authorList>
            <person name="Kono N."/>
            <person name="Nakamura H."/>
            <person name="Ohtoshi R."/>
            <person name="Tomita M."/>
            <person name="Numata K."/>
            <person name="Arakawa K."/>
        </authorList>
    </citation>
    <scope>NUCLEOTIDE SEQUENCE [LARGE SCALE GENOMIC DNA]</scope>
</reference>
<organism evidence="1 2">
    <name type="scientific">Eumeta variegata</name>
    <name type="common">Bagworm moth</name>
    <name type="synonym">Eumeta japonica</name>
    <dbReference type="NCBI Taxonomy" id="151549"/>
    <lineage>
        <taxon>Eukaryota</taxon>
        <taxon>Metazoa</taxon>
        <taxon>Ecdysozoa</taxon>
        <taxon>Arthropoda</taxon>
        <taxon>Hexapoda</taxon>
        <taxon>Insecta</taxon>
        <taxon>Pterygota</taxon>
        <taxon>Neoptera</taxon>
        <taxon>Endopterygota</taxon>
        <taxon>Lepidoptera</taxon>
        <taxon>Glossata</taxon>
        <taxon>Ditrysia</taxon>
        <taxon>Tineoidea</taxon>
        <taxon>Psychidae</taxon>
        <taxon>Oiketicinae</taxon>
        <taxon>Eumeta</taxon>
    </lineage>
</organism>
<keyword evidence="2" id="KW-1185">Reference proteome</keyword>
<sequence length="104" mass="11336">MDIEESLHIVFGPSSQSLSIVVTPRPRRLVKPPVPVLVPLDADLGPPLGINANGIFVWEMTLPSENRWFLSTMGEARRVTIALPASRVGIGYLMDRADGLTEGE</sequence>
<comment type="caution">
    <text evidence="1">The sequence shown here is derived from an EMBL/GenBank/DDBJ whole genome shotgun (WGS) entry which is preliminary data.</text>
</comment>
<evidence type="ECO:0000313" key="2">
    <source>
        <dbReference type="Proteomes" id="UP000299102"/>
    </source>
</evidence>
<name>A0A4C1XEV4_EUMVA</name>
<dbReference type="EMBL" id="BGZK01000800">
    <property type="protein sequence ID" value="GBP60974.1"/>
    <property type="molecule type" value="Genomic_DNA"/>
</dbReference>
<evidence type="ECO:0000313" key="1">
    <source>
        <dbReference type="EMBL" id="GBP60974.1"/>
    </source>
</evidence>
<dbReference type="Proteomes" id="UP000299102">
    <property type="component" value="Unassembled WGS sequence"/>
</dbReference>
<accession>A0A4C1XEV4</accession>